<protein>
    <submittedName>
        <fullName evidence="2">Uncharacterized protein</fullName>
    </submittedName>
</protein>
<evidence type="ECO:0000313" key="3">
    <source>
        <dbReference type="Proteomes" id="UP001187415"/>
    </source>
</evidence>
<gene>
    <name evidence="2" type="ORF">Q5P01_000801</name>
</gene>
<accession>A0AA88LEN9</accession>
<feature type="compositionally biased region" description="Basic and acidic residues" evidence="1">
    <location>
        <begin position="158"/>
        <end position="169"/>
    </location>
</feature>
<feature type="region of interest" description="Disordered" evidence="1">
    <location>
        <begin position="126"/>
        <end position="179"/>
    </location>
</feature>
<dbReference type="EMBL" id="JAUPFM010000089">
    <property type="protein sequence ID" value="KAK2813517.1"/>
    <property type="molecule type" value="Genomic_DNA"/>
</dbReference>
<name>A0AA88LEN9_CHASR</name>
<sequence>MNGVRGRKTHRDVIRSRRKAFGIGCDDSRVVRLDYCTKCPGFKDGKHAEAASEGRDCIEDRKRQHTLDELHAHSRPTGGHDIRACKQSELPRLKASPLVSEPQLAPPAAQLLKCDNLTQCTPIARQSQSLASTHADPGPVPFDRGSRRGKTRRPRIALPDDPRETISERRRVRGDGVGG</sequence>
<reference evidence="2" key="1">
    <citation type="submission" date="2023-07" db="EMBL/GenBank/DDBJ databases">
        <title>Chromosome-level Genome Assembly of Striped Snakehead (Channa striata).</title>
        <authorList>
            <person name="Liu H."/>
        </authorList>
    </citation>
    <scope>NUCLEOTIDE SEQUENCE</scope>
    <source>
        <strain evidence="2">Gz</strain>
        <tissue evidence="2">Muscle</tissue>
    </source>
</reference>
<dbReference type="AlphaFoldDB" id="A0AA88LEN9"/>
<evidence type="ECO:0000256" key="1">
    <source>
        <dbReference type="SAM" id="MobiDB-lite"/>
    </source>
</evidence>
<keyword evidence="3" id="KW-1185">Reference proteome</keyword>
<organism evidence="2 3">
    <name type="scientific">Channa striata</name>
    <name type="common">Snakehead murrel</name>
    <name type="synonym">Ophicephalus striatus</name>
    <dbReference type="NCBI Taxonomy" id="64152"/>
    <lineage>
        <taxon>Eukaryota</taxon>
        <taxon>Metazoa</taxon>
        <taxon>Chordata</taxon>
        <taxon>Craniata</taxon>
        <taxon>Vertebrata</taxon>
        <taxon>Euteleostomi</taxon>
        <taxon>Actinopterygii</taxon>
        <taxon>Neopterygii</taxon>
        <taxon>Teleostei</taxon>
        <taxon>Neoteleostei</taxon>
        <taxon>Acanthomorphata</taxon>
        <taxon>Anabantaria</taxon>
        <taxon>Anabantiformes</taxon>
        <taxon>Channoidei</taxon>
        <taxon>Channidae</taxon>
        <taxon>Channa</taxon>
    </lineage>
</organism>
<evidence type="ECO:0000313" key="2">
    <source>
        <dbReference type="EMBL" id="KAK2813517.1"/>
    </source>
</evidence>
<comment type="caution">
    <text evidence="2">The sequence shown here is derived from an EMBL/GenBank/DDBJ whole genome shotgun (WGS) entry which is preliminary data.</text>
</comment>
<proteinExistence type="predicted"/>
<dbReference type="Proteomes" id="UP001187415">
    <property type="component" value="Unassembled WGS sequence"/>
</dbReference>